<sequence length="458" mass="52287">MDGLRAQALQTFLSEQKFKNNADLQKICIPLVTVAKFGAHTTVDQTDVEWLQSTGLCNKINAPVENTKKEKATAVMRLVKFDRDMDGKLRIDQQTFMQVFDDFGFDLYWLQLILCSTYGFFPKWSQGGALYTCYLHTVMYTALWSYDFRTTVTKVLIIPRELSSNPERVFNGFLNTMKYQKDLVDDWRFCSFLSGVQLVRWIEGTAGENLIRIRNVEITTGHGAWRLNDSGPSPTTTTLVREAKELGFVLTALANVVRHASIARTVLNDLTSPQPPSLHQLPSQQSPTALNNIADAIALLEDQIQSGELQAGYLQERGRTQQSVIFNLLARDDARTSKDIAQQAQKDSYSMKTIAIMTMMFLPPTFFATLFSLPLLKWDSPKVMHRNFGIYWAFTLPTTLLVLLVWHWTSEDETIFAKIRARIKAKGRRKGNQELDFEKDQLPSTAFYWNGPRYRSNT</sequence>
<evidence type="ECO:0000313" key="2">
    <source>
        <dbReference type="EMBL" id="KAF1828509.1"/>
    </source>
</evidence>
<feature type="transmembrane region" description="Helical" evidence="1">
    <location>
        <begin position="388"/>
        <end position="408"/>
    </location>
</feature>
<dbReference type="AlphaFoldDB" id="A0A6A5JWV0"/>
<evidence type="ECO:0000256" key="1">
    <source>
        <dbReference type="SAM" id="Phobius"/>
    </source>
</evidence>
<keyword evidence="3" id="KW-1185">Reference proteome</keyword>
<proteinExistence type="predicted"/>
<name>A0A6A5JWV0_9PLEO</name>
<dbReference type="Proteomes" id="UP000800040">
    <property type="component" value="Unassembled WGS sequence"/>
</dbReference>
<protein>
    <submittedName>
        <fullName evidence="2">Uncharacterized protein</fullName>
    </submittedName>
</protein>
<gene>
    <name evidence="2" type="ORF">BDW02DRAFT_226889</name>
</gene>
<dbReference type="OrthoDB" id="3693351at2759"/>
<dbReference type="EMBL" id="ML975537">
    <property type="protein sequence ID" value="KAF1828509.1"/>
    <property type="molecule type" value="Genomic_DNA"/>
</dbReference>
<keyword evidence="1" id="KW-1133">Transmembrane helix</keyword>
<organism evidence="2 3">
    <name type="scientific">Decorospora gaudefroyi</name>
    <dbReference type="NCBI Taxonomy" id="184978"/>
    <lineage>
        <taxon>Eukaryota</taxon>
        <taxon>Fungi</taxon>
        <taxon>Dikarya</taxon>
        <taxon>Ascomycota</taxon>
        <taxon>Pezizomycotina</taxon>
        <taxon>Dothideomycetes</taxon>
        <taxon>Pleosporomycetidae</taxon>
        <taxon>Pleosporales</taxon>
        <taxon>Pleosporineae</taxon>
        <taxon>Pleosporaceae</taxon>
        <taxon>Decorospora</taxon>
    </lineage>
</organism>
<evidence type="ECO:0000313" key="3">
    <source>
        <dbReference type="Proteomes" id="UP000800040"/>
    </source>
</evidence>
<reference evidence="2" key="1">
    <citation type="submission" date="2020-01" db="EMBL/GenBank/DDBJ databases">
        <authorList>
            <consortium name="DOE Joint Genome Institute"/>
            <person name="Haridas S."/>
            <person name="Albert R."/>
            <person name="Binder M."/>
            <person name="Bloem J."/>
            <person name="Labutti K."/>
            <person name="Salamov A."/>
            <person name="Andreopoulos B."/>
            <person name="Baker S.E."/>
            <person name="Barry K."/>
            <person name="Bills G."/>
            <person name="Bluhm B.H."/>
            <person name="Cannon C."/>
            <person name="Castanera R."/>
            <person name="Culley D.E."/>
            <person name="Daum C."/>
            <person name="Ezra D."/>
            <person name="Gonzalez J.B."/>
            <person name="Henrissat B."/>
            <person name="Kuo A."/>
            <person name="Liang C."/>
            <person name="Lipzen A."/>
            <person name="Lutzoni F."/>
            <person name="Magnuson J."/>
            <person name="Mondo S."/>
            <person name="Nolan M."/>
            <person name="Ohm R."/>
            <person name="Pangilinan J."/>
            <person name="Park H.-J."/>
            <person name="Ramirez L."/>
            <person name="Alfaro M."/>
            <person name="Sun H."/>
            <person name="Tritt A."/>
            <person name="Yoshinaga Y."/>
            <person name="Zwiers L.-H."/>
            <person name="Turgeon B.G."/>
            <person name="Goodwin S.B."/>
            <person name="Spatafora J.W."/>
            <person name="Crous P.W."/>
            <person name="Grigoriev I.V."/>
        </authorList>
    </citation>
    <scope>NUCLEOTIDE SEQUENCE</scope>
    <source>
        <strain evidence="2">P77</strain>
    </source>
</reference>
<feature type="transmembrane region" description="Helical" evidence="1">
    <location>
        <begin position="354"/>
        <end position="376"/>
    </location>
</feature>
<accession>A0A6A5JWV0</accession>
<dbReference type="Gene3D" id="1.20.58.340">
    <property type="entry name" value="Magnesium transport protein CorA, transmembrane region"/>
    <property type="match status" value="1"/>
</dbReference>
<keyword evidence="1" id="KW-0812">Transmembrane</keyword>
<keyword evidence="1" id="KW-0472">Membrane</keyword>